<dbReference type="InterPro" id="IPR036737">
    <property type="entry name" value="OmpA-like_sf"/>
</dbReference>
<dbReference type="GO" id="GO:0015288">
    <property type="term" value="F:porin activity"/>
    <property type="evidence" value="ECO:0007669"/>
    <property type="project" value="UniProtKB-KW"/>
</dbReference>
<dbReference type="SUPFAM" id="SSF56925">
    <property type="entry name" value="OMPA-like"/>
    <property type="match status" value="1"/>
</dbReference>
<comment type="subcellular location">
    <subcellularLocation>
        <location evidence="1">Cell outer membrane</location>
        <topology evidence="1">Multi-pass membrane protein</topology>
    </subcellularLocation>
</comment>
<evidence type="ECO:0000256" key="2">
    <source>
        <dbReference type="ARBA" id="ARBA00022448"/>
    </source>
</evidence>
<sequence length="346" mass="36710">MKRSVQVVLGASALALTAAAPALAQESKQGPYVGLGGIYVMPQDSDTEEAPGTTFDGDVEWDDGWGALGSLGYAWGNGLRTEFEFSWRENQADAIGGTDLGGEANAMAGMVNVLYDIDFGLPFKPYVGAGAGAARVAFDDVTAGATTIDEGELGFAWQGIAGASYSLGANTDLTLDYRYFSVPEVELETGGSTYDTEYNTHNVVLGVRFTFGAPPPPPAVEEPVAQPAPQPAPEPAQPSDYLVFFEFDSANLTPEAQQVLNQAAATAQDGQPTMVNVTGHADRSGPSDYNMRLSMRRAETVANYLTAQGVPQREMAIEAEGETQPLVPTADGVREPQNRRVMIRVQ</sequence>
<gene>
    <name evidence="14" type="ORF">C882_2962</name>
</gene>
<keyword evidence="5 12" id="KW-0732">Signal</keyword>
<dbReference type="Proteomes" id="UP000009881">
    <property type="component" value="Unassembled WGS sequence"/>
</dbReference>
<dbReference type="GO" id="GO:0046930">
    <property type="term" value="C:pore complex"/>
    <property type="evidence" value="ECO:0007669"/>
    <property type="project" value="UniProtKB-KW"/>
</dbReference>
<dbReference type="PANTHER" id="PTHR30329">
    <property type="entry name" value="STATOR ELEMENT OF FLAGELLAR MOTOR COMPLEX"/>
    <property type="match status" value="1"/>
</dbReference>
<dbReference type="InterPro" id="IPR050330">
    <property type="entry name" value="Bact_OuterMem_StrucFunc"/>
</dbReference>
<comment type="caution">
    <text evidence="14">The sequence shown here is derived from an EMBL/GenBank/DDBJ whole genome shotgun (WGS) entry which is preliminary data.</text>
</comment>
<dbReference type="Pfam" id="PF00691">
    <property type="entry name" value="OmpA"/>
    <property type="match status" value="1"/>
</dbReference>
<dbReference type="Gene3D" id="3.30.1330.60">
    <property type="entry name" value="OmpA-like domain"/>
    <property type="match status" value="1"/>
</dbReference>
<dbReference type="OrthoDB" id="189250at2"/>
<evidence type="ECO:0000313" key="15">
    <source>
        <dbReference type="Proteomes" id="UP000009881"/>
    </source>
</evidence>
<dbReference type="PANTHER" id="PTHR30329:SF21">
    <property type="entry name" value="LIPOPROTEIN YIAD-RELATED"/>
    <property type="match status" value="1"/>
</dbReference>
<keyword evidence="8 10" id="KW-0472">Membrane</keyword>
<dbReference type="PATRIC" id="fig|1238182.3.peg.710"/>
<accession>K9HNI8</accession>
<evidence type="ECO:0000256" key="9">
    <source>
        <dbReference type="ARBA" id="ARBA00023237"/>
    </source>
</evidence>
<organism evidence="14 15">
    <name type="scientific">Caenispirillum salinarum AK4</name>
    <dbReference type="NCBI Taxonomy" id="1238182"/>
    <lineage>
        <taxon>Bacteria</taxon>
        <taxon>Pseudomonadati</taxon>
        <taxon>Pseudomonadota</taxon>
        <taxon>Alphaproteobacteria</taxon>
        <taxon>Rhodospirillales</taxon>
        <taxon>Novispirillaceae</taxon>
        <taxon>Caenispirillum</taxon>
    </lineage>
</organism>
<evidence type="ECO:0000256" key="7">
    <source>
        <dbReference type="ARBA" id="ARBA00023114"/>
    </source>
</evidence>
<evidence type="ECO:0000256" key="1">
    <source>
        <dbReference type="ARBA" id="ARBA00004571"/>
    </source>
</evidence>
<name>K9HNI8_9PROT</name>
<keyword evidence="4" id="KW-0812">Transmembrane</keyword>
<evidence type="ECO:0000256" key="12">
    <source>
        <dbReference type="SAM" id="SignalP"/>
    </source>
</evidence>
<evidence type="ECO:0000256" key="3">
    <source>
        <dbReference type="ARBA" id="ARBA00022452"/>
    </source>
</evidence>
<evidence type="ECO:0000313" key="14">
    <source>
        <dbReference type="EMBL" id="EKV31898.1"/>
    </source>
</evidence>
<keyword evidence="15" id="KW-1185">Reference proteome</keyword>
<feature type="signal peptide" evidence="12">
    <location>
        <begin position="1"/>
        <end position="24"/>
    </location>
</feature>
<evidence type="ECO:0000256" key="5">
    <source>
        <dbReference type="ARBA" id="ARBA00022729"/>
    </source>
</evidence>
<dbReference type="EMBL" id="ANHY01000004">
    <property type="protein sequence ID" value="EKV31898.1"/>
    <property type="molecule type" value="Genomic_DNA"/>
</dbReference>
<evidence type="ECO:0000256" key="8">
    <source>
        <dbReference type="ARBA" id="ARBA00023136"/>
    </source>
</evidence>
<dbReference type="InterPro" id="IPR011250">
    <property type="entry name" value="OMP/PagP_B-barrel"/>
</dbReference>
<keyword evidence="3" id="KW-1134">Transmembrane beta strand</keyword>
<keyword evidence="2" id="KW-0813">Transport</keyword>
<dbReference type="PRINTS" id="PR01021">
    <property type="entry name" value="OMPADOMAIN"/>
</dbReference>
<reference evidence="14 15" key="1">
    <citation type="journal article" date="2013" name="Genome Announc.">
        <title>Draft Genome Sequence of an Alphaproteobacterium, Caenispirillum salinarum AK4(T), Isolated from a Solar Saltern.</title>
        <authorList>
            <person name="Khatri I."/>
            <person name="Singh A."/>
            <person name="Korpole S."/>
            <person name="Pinnaka A.K."/>
            <person name="Subramanian S."/>
        </authorList>
    </citation>
    <scope>NUCLEOTIDE SEQUENCE [LARGE SCALE GENOMIC DNA]</scope>
    <source>
        <strain evidence="14 15">AK4</strain>
    </source>
</reference>
<dbReference type="InterPro" id="IPR006664">
    <property type="entry name" value="OMP_bac"/>
</dbReference>
<keyword evidence="6" id="KW-0406">Ion transport</keyword>
<evidence type="ECO:0000256" key="4">
    <source>
        <dbReference type="ARBA" id="ARBA00022692"/>
    </source>
</evidence>
<dbReference type="RefSeq" id="WP_009539159.1">
    <property type="nucleotide sequence ID" value="NZ_ANHY01000004.1"/>
</dbReference>
<feature type="domain" description="OmpA-like" evidence="13">
    <location>
        <begin position="232"/>
        <end position="346"/>
    </location>
</feature>
<dbReference type="GO" id="GO:0009279">
    <property type="term" value="C:cell outer membrane"/>
    <property type="evidence" value="ECO:0007669"/>
    <property type="project" value="UniProtKB-SubCell"/>
</dbReference>
<dbReference type="SUPFAM" id="SSF103088">
    <property type="entry name" value="OmpA-like"/>
    <property type="match status" value="1"/>
</dbReference>
<evidence type="ECO:0000259" key="13">
    <source>
        <dbReference type="PROSITE" id="PS51123"/>
    </source>
</evidence>
<dbReference type="eggNOG" id="COG3637">
    <property type="taxonomic scope" value="Bacteria"/>
</dbReference>
<proteinExistence type="predicted"/>
<dbReference type="eggNOG" id="COG2885">
    <property type="taxonomic scope" value="Bacteria"/>
</dbReference>
<dbReference type="Gene3D" id="2.40.160.20">
    <property type="match status" value="1"/>
</dbReference>
<feature type="region of interest" description="Disordered" evidence="11">
    <location>
        <begin position="215"/>
        <end position="236"/>
    </location>
</feature>
<dbReference type="AlphaFoldDB" id="K9HNI8"/>
<dbReference type="STRING" id="1238182.C882_2962"/>
<protein>
    <submittedName>
        <fullName evidence="14">Outer membrane protein A</fullName>
    </submittedName>
</protein>
<keyword evidence="7" id="KW-0626">Porin</keyword>
<dbReference type="GO" id="GO:0006811">
    <property type="term" value="P:monoatomic ion transport"/>
    <property type="evidence" value="ECO:0007669"/>
    <property type="project" value="UniProtKB-KW"/>
</dbReference>
<evidence type="ECO:0000256" key="6">
    <source>
        <dbReference type="ARBA" id="ARBA00023065"/>
    </source>
</evidence>
<feature type="chain" id="PRO_5003931714" evidence="12">
    <location>
        <begin position="25"/>
        <end position="346"/>
    </location>
</feature>
<dbReference type="CDD" id="cd07185">
    <property type="entry name" value="OmpA_C-like"/>
    <property type="match status" value="1"/>
</dbReference>
<keyword evidence="9" id="KW-0998">Cell outer membrane</keyword>
<dbReference type="InterPro" id="IPR006665">
    <property type="entry name" value="OmpA-like"/>
</dbReference>
<evidence type="ECO:0000256" key="11">
    <source>
        <dbReference type="SAM" id="MobiDB-lite"/>
    </source>
</evidence>
<dbReference type="PROSITE" id="PS51123">
    <property type="entry name" value="OMPA_2"/>
    <property type="match status" value="1"/>
</dbReference>
<dbReference type="Pfam" id="PF13505">
    <property type="entry name" value="OMP_b-brl"/>
    <property type="match status" value="1"/>
</dbReference>
<evidence type="ECO:0000256" key="10">
    <source>
        <dbReference type="PROSITE-ProRule" id="PRU00473"/>
    </source>
</evidence>
<dbReference type="InterPro" id="IPR027385">
    <property type="entry name" value="Beta-barrel_OMP"/>
</dbReference>